<dbReference type="RefSeq" id="WP_076179800.1">
    <property type="nucleotide sequence ID" value="NZ_MKQP01000067.1"/>
</dbReference>
<protein>
    <recommendedName>
        <fullName evidence="4">Type 4 fimbrial biogenesis protein PilX N-terminal domain-containing protein</fullName>
    </recommendedName>
</protein>
<dbReference type="AlphaFoldDB" id="A0A1R0WVY5"/>
<name>A0A1R0WVY5_9BACL</name>
<sequence length="599" mass="66455">MKNNERGSALVLVMFVALLLTILGVAVLGATMGGAQRTETRENDVQSLHLAQKGLDEAAAYIQTKLDGRTDIDPDHMEDEIKSIVNEVTTKVVGVNNGVSTGLSGAGGTIKSITYEKQDKQKYYVDIEAQATVNGVIRQLRQKIVIDTYPDFLKYAFGSEKVLTLNGAPGLHGNIYAGEELNISDTAVYTYKKVKDLKEKTQYPKVELLKDPASLASTEPLPEVHVQSLESIKYSGNGIINAAVNKNNASIILPNILGVNKEQVFIKPQKKFVQINVLESFLDKVEEATGLTGKRSELKQAIKDNQLGNYLSTTTLDRLPDENPPYTEPVLEDNPTKEEKDKYELECSQYEEQLRIYQNSLLDKDLNNSTFYNGNLLIDGIDYKQLKFSDEAKTGNPSNKPKWLIVNGDLEVNNYSPDITKILEIQANILVTGNVTIKGQVKFNSTMFVLGETKVEDAVIQGLSSKELVLISQGDVLINRIDTFTNPPKKKVEQDSFYMKAFFYTDSDADLYGVGSIFWLNGGFFAKGNLTVNAVLGGVTEPLDPALGFNFENQDADRYNLGHRFQIQYNQDVFTHQQSSLPRVQQVNVTVGPLELVSH</sequence>
<evidence type="ECO:0000313" key="3">
    <source>
        <dbReference type="Proteomes" id="UP000187465"/>
    </source>
</evidence>
<evidence type="ECO:0008006" key="4">
    <source>
        <dbReference type="Google" id="ProtNLM"/>
    </source>
</evidence>
<organism evidence="2 3">
    <name type="scientific">Paenibacillus odorifer</name>
    <dbReference type="NCBI Taxonomy" id="189426"/>
    <lineage>
        <taxon>Bacteria</taxon>
        <taxon>Bacillati</taxon>
        <taxon>Bacillota</taxon>
        <taxon>Bacilli</taxon>
        <taxon>Bacillales</taxon>
        <taxon>Paenibacillaceae</taxon>
        <taxon>Paenibacillus</taxon>
    </lineage>
</organism>
<reference evidence="2 3" key="1">
    <citation type="submission" date="2016-10" db="EMBL/GenBank/DDBJ databases">
        <title>Paenibacillus species isolates.</title>
        <authorList>
            <person name="Beno S.M."/>
        </authorList>
    </citation>
    <scope>NUCLEOTIDE SEQUENCE [LARGE SCALE GENOMIC DNA]</scope>
    <source>
        <strain evidence="2 3">FSL H7-0604</strain>
    </source>
</reference>
<proteinExistence type="predicted"/>
<dbReference type="Proteomes" id="UP000187465">
    <property type="component" value="Unassembled WGS sequence"/>
</dbReference>
<evidence type="ECO:0000313" key="2">
    <source>
        <dbReference type="EMBL" id="OMD22490.1"/>
    </source>
</evidence>
<dbReference type="EMBL" id="MKQP01000067">
    <property type="protein sequence ID" value="OMD22490.1"/>
    <property type="molecule type" value="Genomic_DNA"/>
</dbReference>
<evidence type="ECO:0000256" key="1">
    <source>
        <dbReference type="SAM" id="MobiDB-lite"/>
    </source>
</evidence>
<accession>A0A1R0WVY5</accession>
<feature type="region of interest" description="Disordered" evidence="1">
    <location>
        <begin position="315"/>
        <end position="341"/>
    </location>
</feature>
<comment type="caution">
    <text evidence="2">The sequence shown here is derived from an EMBL/GenBank/DDBJ whole genome shotgun (WGS) entry which is preliminary data.</text>
</comment>
<gene>
    <name evidence="2" type="ORF">BJP51_06650</name>
</gene>